<dbReference type="CDD" id="cd00077">
    <property type="entry name" value="HDc"/>
    <property type="match status" value="1"/>
</dbReference>
<keyword evidence="3" id="KW-1185">Reference proteome</keyword>
<reference evidence="3" key="1">
    <citation type="submission" date="2009-09" db="EMBL/GenBank/DDBJ databases">
        <title>The complete chromosome of Desulfohalobium retbaense DSM 5692.</title>
        <authorList>
            <consortium name="US DOE Joint Genome Institute (JGI-PGF)"/>
            <person name="Lucas S."/>
            <person name="Copeland A."/>
            <person name="Lapidus A."/>
            <person name="Glavina del Rio T."/>
            <person name="Dalin E."/>
            <person name="Tice H."/>
            <person name="Bruce D."/>
            <person name="Goodwin L."/>
            <person name="Pitluck S."/>
            <person name="Kyrpides N."/>
            <person name="Mavromatis K."/>
            <person name="Ivanova N."/>
            <person name="Mikhailova N."/>
            <person name="Munk A.C."/>
            <person name="Brettin T."/>
            <person name="Detter J.C."/>
            <person name="Han C."/>
            <person name="Tapia R."/>
            <person name="Larimer F."/>
            <person name="Land M."/>
            <person name="Hauser L."/>
            <person name="Markowitz V."/>
            <person name="Cheng J.-F."/>
            <person name="Hugenholtz P."/>
            <person name="Woyke T."/>
            <person name="Wu D."/>
            <person name="Spring S."/>
            <person name="Klenk H.-P."/>
            <person name="Eisen J.A."/>
        </authorList>
    </citation>
    <scope>NUCLEOTIDE SEQUENCE [LARGE SCALE GENOMIC DNA]</scope>
    <source>
        <strain evidence="3">DSM 5692</strain>
    </source>
</reference>
<sequence>MTEPHFAPVPLQLQRLQQWLGDLAGAHRQPAPEDQEKIDLKYAHSLRVFQEASALCKALGLPEKQRLPVRAAALVHDCGRFPQYSRYKTFRDPDSVNHARLGLRTLREEQPLDTAEFSPAVSRDIELAVLLHNRKHLPAWLTPWHHRLCAIVRDADKLDIFAVILGHLERDVLEQDPAITLGLRPDPTRYSSELVAQVQAGAQVDYRHLVWVNDFKLLLASWVPHLVFAASRHRLRESGLLDRLLASLPADPACRSLAATLHGYSTI</sequence>
<dbReference type="RefSeq" id="WP_015751823.1">
    <property type="nucleotide sequence ID" value="NC_013223.1"/>
</dbReference>
<evidence type="ECO:0000313" key="3">
    <source>
        <dbReference type="Proteomes" id="UP000001052"/>
    </source>
</evidence>
<reference evidence="2 3" key="2">
    <citation type="journal article" date="2010" name="Stand. Genomic Sci.">
        <title>Complete genome sequence of Desulfohalobium retbaense type strain (HR(100)).</title>
        <authorList>
            <person name="Spring S."/>
            <person name="Nolan M."/>
            <person name="Lapidus A."/>
            <person name="Glavina Del Rio T."/>
            <person name="Copeland A."/>
            <person name="Tice H."/>
            <person name="Cheng J.F."/>
            <person name="Lucas S."/>
            <person name="Land M."/>
            <person name="Chen F."/>
            <person name="Bruce D."/>
            <person name="Goodwin L."/>
            <person name="Pitluck S."/>
            <person name="Ivanova N."/>
            <person name="Mavromatis K."/>
            <person name="Mikhailova N."/>
            <person name="Pati A."/>
            <person name="Chen A."/>
            <person name="Palaniappan K."/>
            <person name="Hauser L."/>
            <person name="Chang Y.J."/>
            <person name="Jeffries C.D."/>
            <person name="Munk C."/>
            <person name="Kiss H."/>
            <person name="Chain P."/>
            <person name="Han C."/>
            <person name="Brettin T."/>
            <person name="Detter J.C."/>
            <person name="Schuler E."/>
            <person name="Goker M."/>
            <person name="Rohde M."/>
            <person name="Bristow J."/>
            <person name="Eisen J.A."/>
            <person name="Markowitz V."/>
            <person name="Hugenholtz P."/>
            <person name="Kyrpides N.C."/>
            <person name="Klenk H.P."/>
        </authorList>
    </citation>
    <scope>NUCLEOTIDE SEQUENCE [LARGE SCALE GENOMIC DNA]</scope>
    <source>
        <strain evidence="2 3">DSM 5692</strain>
    </source>
</reference>
<dbReference type="EMBL" id="CP001734">
    <property type="protein sequence ID" value="ACV68676.1"/>
    <property type="molecule type" value="Genomic_DNA"/>
</dbReference>
<dbReference type="STRING" id="485915.Dret_1389"/>
<evidence type="ECO:0000259" key="1">
    <source>
        <dbReference type="PROSITE" id="PS51831"/>
    </source>
</evidence>
<dbReference type="eggNOG" id="COG1418">
    <property type="taxonomic scope" value="Bacteria"/>
</dbReference>
<dbReference type="Proteomes" id="UP000001052">
    <property type="component" value="Chromosome"/>
</dbReference>
<dbReference type="KEGG" id="drt:Dret_1389"/>
<dbReference type="InterPro" id="IPR006674">
    <property type="entry name" value="HD_domain"/>
</dbReference>
<dbReference type="SUPFAM" id="SSF109604">
    <property type="entry name" value="HD-domain/PDEase-like"/>
    <property type="match status" value="1"/>
</dbReference>
<dbReference type="Pfam" id="PF01966">
    <property type="entry name" value="HD"/>
    <property type="match status" value="1"/>
</dbReference>
<dbReference type="OrthoDB" id="9797344at2"/>
<name>C8X2M9_DESRD</name>
<evidence type="ECO:0000313" key="2">
    <source>
        <dbReference type="EMBL" id="ACV68676.1"/>
    </source>
</evidence>
<gene>
    <name evidence="2" type="ordered locus">Dret_1389</name>
</gene>
<dbReference type="InterPro" id="IPR003607">
    <property type="entry name" value="HD/PDEase_dom"/>
</dbReference>
<protein>
    <submittedName>
        <fullName evidence="2">Metal dependent phosphohydrolase</fullName>
    </submittedName>
</protein>
<organism evidence="2 3">
    <name type="scientific">Desulfohalobium retbaense (strain ATCC 49708 / DSM 5692 / JCM 16813 / HR100)</name>
    <dbReference type="NCBI Taxonomy" id="485915"/>
    <lineage>
        <taxon>Bacteria</taxon>
        <taxon>Pseudomonadati</taxon>
        <taxon>Thermodesulfobacteriota</taxon>
        <taxon>Desulfovibrionia</taxon>
        <taxon>Desulfovibrionales</taxon>
        <taxon>Desulfohalobiaceae</taxon>
        <taxon>Desulfohalobium</taxon>
    </lineage>
</organism>
<proteinExistence type="predicted"/>
<dbReference type="AlphaFoldDB" id="C8X2M9"/>
<accession>C8X2M9</accession>
<feature type="domain" description="HD" evidence="1">
    <location>
        <begin position="41"/>
        <end position="161"/>
    </location>
</feature>
<dbReference type="HOGENOM" id="CLU_087303_0_0_7"/>
<dbReference type="PROSITE" id="PS51831">
    <property type="entry name" value="HD"/>
    <property type="match status" value="1"/>
</dbReference>
<dbReference type="Gene3D" id="1.10.3210.10">
    <property type="entry name" value="Hypothetical protein af1432"/>
    <property type="match status" value="1"/>
</dbReference>